<dbReference type="CDD" id="cd01948">
    <property type="entry name" value="EAL"/>
    <property type="match status" value="1"/>
</dbReference>
<feature type="transmembrane region" description="Helical" evidence="1">
    <location>
        <begin position="34"/>
        <end position="52"/>
    </location>
</feature>
<name>A0A1Y6EM58_9HYPH</name>
<dbReference type="Gene3D" id="3.30.70.270">
    <property type="match status" value="1"/>
</dbReference>
<evidence type="ECO:0000313" key="4">
    <source>
        <dbReference type="EMBL" id="SMQ61253.1"/>
    </source>
</evidence>
<evidence type="ECO:0000256" key="1">
    <source>
        <dbReference type="SAM" id="Phobius"/>
    </source>
</evidence>
<dbReference type="PANTHER" id="PTHR44757">
    <property type="entry name" value="DIGUANYLATE CYCLASE DGCP"/>
    <property type="match status" value="1"/>
</dbReference>
<dbReference type="OrthoDB" id="9814202at2"/>
<evidence type="ECO:0000259" key="2">
    <source>
        <dbReference type="PROSITE" id="PS50883"/>
    </source>
</evidence>
<dbReference type="Proteomes" id="UP000194474">
    <property type="component" value="Unassembled WGS sequence"/>
</dbReference>
<dbReference type="PROSITE" id="PS50883">
    <property type="entry name" value="EAL"/>
    <property type="match status" value="1"/>
</dbReference>
<dbReference type="PROSITE" id="PS50887">
    <property type="entry name" value="GGDEF"/>
    <property type="match status" value="1"/>
</dbReference>
<dbReference type="InterPro" id="IPR001633">
    <property type="entry name" value="EAL_dom"/>
</dbReference>
<feature type="domain" description="EAL" evidence="2">
    <location>
        <begin position="396"/>
        <end position="645"/>
    </location>
</feature>
<dbReference type="Gene3D" id="3.20.20.450">
    <property type="entry name" value="EAL domain"/>
    <property type="match status" value="1"/>
</dbReference>
<dbReference type="SMART" id="SM00267">
    <property type="entry name" value="GGDEF"/>
    <property type="match status" value="1"/>
</dbReference>
<feature type="transmembrane region" description="Helical" evidence="1">
    <location>
        <begin position="172"/>
        <end position="192"/>
    </location>
</feature>
<gene>
    <name evidence="4" type="ORF">SAMN06295905_0494</name>
</gene>
<feature type="transmembrane region" description="Helical" evidence="1">
    <location>
        <begin position="96"/>
        <end position="116"/>
    </location>
</feature>
<dbReference type="InterPro" id="IPR052155">
    <property type="entry name" value="Biofilm_reg_signaling"/>
</dbReference>
<dbReference type="AlphaFoldDB" id="A0A1Y6EM58"/>
<sequence>MSVLRRIIASFSEPPDAPELALEQWRALSRQVPLMYAMLVSNTVILAWTHLGVAPASLTLYIPGVLVALSLLRTLLWWRLRGRPLTISKARSNLRAMIWVGAALALGFTTWSFSLFPYGDAYLRSHIAFYMGITTIGCMFCLMHVRAAALAVGMCVLVPFTVFFVMSGQMTLIAIAINMVLVVSVLLIILLGNNRDFAALVQSRTAIATRQNETQRLSEENNRLANIDILTGIPNRRSFERMLGEHLAVAQARGQTIAVARIDLDHFRAVNEVYGQITGDLVLAEVARRINAIKRPTTVLTRLDGDNFALIMHEPCDEAAQLRCAEAVASVFRQSFDLPLGVVRVTASVGIAASTPGDTAETLFDHADYATWVAKRDQRGSAVLFNATHQQDLRRTRYMEHMLHTADLDDEIYILLQPQFDVAVGETTGFEVLARWRNPVLGEVSPVDFIPMAERTGQINRVTMAVLRKAIAVAAELPRSVRLSVNLSANDIGSTSAIEQIVALMGRSATPSRIDFEITETAVMRDLKQANQSLLALLGLGARIALDDFGTGHSSLTHVQKLPLHRIKIDRSFVAEVNDDPASRAIVKTMIDLCRNLGISCVFEGIETEDQLHTLVALGGSVMQGYLFGRPMQAALVTEYLKRERGLRHVEGRVAS</sequence>
<dbReference type="InterPro" id="IPR000160">
    <property type="entry name" value="GGDEF_dom"/>
</dbReference>
<accession>A0A1Y6EM58</accession>
<dbReference type="InterPro" id="IPR043128">
    <property type="entry name" value="Rev_trsase/Diguanyl_cyclase"/>
</dbReference>
<dbReference type="SMART" id="SM00052">
    <property type="entry name" value="EAL"/>
    <property type="match status" value="1"/>
</dbReference>
<dbReference type="EMBL" id="FXWK01000001">
    <property type="protein sequence ID" value="SMQ61253.1"/>
    <property type="molecule type" value="Genomic_DNA"/>
</dbReference>
<dbReference type="InterPro" id="IPR035919">
    <property type="entry name" value="EAL_sf"/>
</dbReference>
<keyword evidence="1" id="KW-1133">Transmembrane helix</keyword>
<organism evidence="4 5">
    <name type="scientific">Devosia lucknowensis</name>
    <dbReference type="NCBI Taxonomy" id="1096929"/>
    <lineage>
        <taxon>Bacteria</taxon>
        <taxon>Pseudomonadati</taxon>
        <taxon>Pseudomonadota</taxon>
        <taxon>Alphaproteobacteria</taxon>
        <taxon>Hyphomicrobiales</taxon>
        <taxon>Devosiaceae</taxon>
        <taxon>Devosia</taxon>
    </lineage>
</organism>
<keyword evidence="1" id="KW-0812">Transmembrane</keyword>
<evidence type="ECO:0000313" key="5">
    <source>
        <dbReference type="Proteomes" id="UP000194474"/>
    </source>
</evidence>
<dbReference type="InterPro" id="IPR029787">
    <property type="entry name" value="Nucleotide_cyclase"/>
</dbReference>
<feature type="transmembrane region" description="Helical" evidence="1">
    <location>
        <begin position="147"/>
        <end position="166"/>
    </location>
</feature>
<dbReference type="NCBIfam" id="TIGR00254">
    <property type="entry name" value="GGDEF"/>
    <property type="match status" value="1"/>
</dbReference>
<keyword evidence="1" id="KW-0472">Membrane</keyword>
<dbReference type="Pfam" id="PF00563">
    <property type="entry name" value="EAL"/>
    <property type="match status" value="1"/>
</dbReference>
<keyword evidence="5" id="KW-1185">Reference proteome</keyword>
<dbReference type="SUPFAM" id="SSF55073">
    <property type="entry name" value="Nucleotide cyclase"/>
    <property type="match status" value="1"/>
</dbReference>
<evidence type="ECO:0000259" key="3">
    <source>
        <dbReference type="PROSITE" id="PS50887"/>
    </source>
</evidence>
<protein>
    <submittedName>
        <fullName evidence="4">Diguanylate cyclase/phosphodiesterase</fullName>
    </submittedName>
</protein>
<feature type="transmembrane region" description="Helical" evidence="1">
    <location>
        <begin position="58"/>
        <end position="76"/>
    </location>
</feature>
<dbReference type="PANTHER" id="PTHR44757:SF2">
    <property type="entry name" value="BIOFILM ARCHITECTURE MAINTENANCE PROTEIN MBAA"/>
    <property type="match status" value="1"/>
</dbReference>
<proteinExistence type="predicted"/>
<dbReference type="Pfam" id="PF00990">
    <property type="entry name" value="GGDEF"/>
    <property type="match status" value="1"/>
</dbReference>
<dbReference type="CDD" id="cd01949">
    <property type="entry name" value="GGDEF"/>
    <property type="match status" value="1"/>
</dbReference>
<reference evidence="5" key="1">
    <citation type="submission" date="2017-04" db="EMBL/GenBank/DDBJ databases">
        <authorList>
            <person name="Varghese N."/>
            <person name="Submissions S."/>
        </authorList>
    </citation>
    <scope>NUCLEOTIDE SEQUENCE [LARGE SCALE GENOMIC DNA]</scope>
</reference>
<feature type="domain" description="GGDEF" evidence="3">
    <location>
        <begin position="255"/>
        <end position="387"/>
    </location>
</feature>
<dbReference type="SUPFAM" id="SSF141868">
    <property type="entry name" value="EAL domain-like"/>
    <property type="match status" value="1"/>
</dbReference>